<feature type="region of interest" description="Disordered" evidence="1">
    <location>
        <begin position="109"/>
        <end position="170"/>
    </location>
</feature>
<protein>
    <submittedName>
        <fullName evidence="2">Uncharacterized protein</fullName>
    </submittedName>
</protein>
<sequence length="265" mass="29151">MKRRNRCFCTMHGGGAWCGGALRGTRSGASPRRLFQTSNTAHLPSLSDETHFPWIQTWKRRLTQLVDSTMNKRSRRSVRSDYKPWKPRRFFGISTQPGEEATFPVTVGLGQVAPPPLGNTTQTQPSQGHLGGIRPSPSIEPPQVAQYLSTPSPCYNNESHKYSTQASNNSDLQTDVYRTGSILQPVPETGPVAPASSEDTPAISSEPTQSQTSSPSSADHRDDLFYGLDLAPPIQRAIARRPVAMHDPAVLELTNNMRTTPFQPE</sequence>
<feature type="compositionally biased region" description="Low complexity" evidence="1">
    <location>
        <begin position="204"/>
        <end position="217"/>
    </location>
</feature>
<organism evidence="2 3">
    <name type="scientific">Parathielavia hyrcaniae</name>
    <dbReference type="NCBI Taxonomy" id="113614"/>
    <lineage>
        <taxon>Eukaryota</taxon>
        <taxon>Fungi</taxon>
        <taxon>Dikarya</taxon>
        <taxon>Ascomycota</taxon>
        <taxon>Pezizomycotina</taxon>
        <taxon>Sordariomycetes</taxon>
        <taxon>Sordariomycetidae</taxon>
        <taxon>Sordariales</taxon>
        <taxon>Chaetomiaceae</taxon>
        <taxon>Parathielavia</taxon>
    </lineage>
</organism>
<comment type="caution">
    <text evidence="2">The sequence shown here is derived from an EMBL/GenBank/DDBJ whole genome shotgun (WGS) entry which is preliminary data.</text>
</comment>
<evidence type="ECO:0000313" key="2">
    <source>
        <dbReference type="EMBL" id="KAK4103375.1"/>
    </source>
</evidence>
<evidence type="ECO:0000256" key="1">
    <source>
        <dbReference type="SAM" id="MobiDB-lite"/>
    </source>
</evidence>
<gene>
    <name evidence="2" type="ORF">N658DRAFT_311140</name>
</gene>
<dbReference type="Proteomes" id="UP001305647">
    <property type="component" value="Unassembled WGS sequence"/>
</dbReference>
<feature type="compositionally biased region" description="Polar residues" evidence="1">
    <location>
        <begin position="146"/>
        <end position="170"/>
    </location>
</feature>
<evidence type="ECO:0000313" key="3">
    <source>
        <dbReference type="Proteomes" id="UP001305647"/>
    </source>
</evidence>
<name>A0AAN6T347_9PEZI</name>
<keyword evidence="3" id="KW-1185">Reference proteome</keyword>
<reference evidence="2" key="2">
    <citation type="submission" date="2023-05" db="EMBL/GenBank/DDBJ databases">
        <authorList>
            <consortium name="Lawrence Berkeley National Laboratory"/>
            <person name="Steindorff A."/>
            <person name="Hensen N."/>
            <person name="Bonometti L."/>
            <person name="Westerberg I."/>
            <person name="Brannstrom I.O."/>
            <person name="Guillou S."/>
            <person name="Cros-Aarteil S."/>
            <person name="Calhoun S."/>
            <person name="Haridas S."/>
            <person name="Kuo A."/>
            <person name="Mondo S."/>
            <person name="Pangilinan J."/>
            <person name="Riley R."/>
            <person name="Labutti K."/>
            <person name="Andreopoulos B."/>
            <person name="Lipzen A."/>
            <person name="Chen C."/>
            <person name="Yanf M."/>
            <person name="Daum C."/>
            <person name="Ng V."/>
            <person name="Clum A."/>
            <person name="Ohm R."/>
            <person name="Martin F."/>
            <person name="Silar P."/>
            <person name="Natvig D."/>
            <person name="Lalanne C."/>
            <person name="Gautier V."/>
            <person name="Ament-Velasquez S.L."/>
            <person name="Kruys A."/>
            <person name="Hutchinson M.I."/>
            <person name="Powell A.J."/>
            <person name="Barry K."/>
            <person name="Miller A.N."/>
            <person name="Grigoriev I.V."/>
            <person name="Debuchy R."/>
            <person name="Gladieux P."/>
            <person name="Thoren M.H."/>
            <person name="Johannesson H."/>
        </authorList>
    </citation>
    <scope>NUCLEOTIDE SEQUENCE</scope>
    <source>
        <strain evidence="2">CBS 757.83</strain>
    </source>
</reference>
<accession>A0AAN6T347</accession>
<dbReference type="AlphaFoldDB" id="A0AAN6T347"/>
<reference evidence="2" key="1">
    <citation type="journal article" date="2023" name="Mol. Phylogenet. Evol.">
        <title>Genome-scale phylogeny and comparative genomics of the fungal order Sordariales.</title>
        <authorList>
            <person name="Hensen N."/>
            <person name="Bonometti L."/>
            <person name="Westerberg I."/>
            <person name="Brannstrom I.O."/>
            <person name="Guillou S."/>
            <person name="Cros-Aarteil S."/>
            <person name="Calhoun S."/>
            <person name="Haridas S."/>
            <person name="Kuo A."/>
            <person name="Mondo S."/>
            <person name="Pangilinan J."/>
            <person name="Riley R."/>
            <person name="LaButti K."/>
            <person name="Andreopoulos B."/>
            <person name="Lipzen A."/>
            <person name="Chen C."/>
            <person name="Yan M."/>
            <person name="Daum C."/>
            <person name="Ng V."/>
            <person name="Clum A."/>
            <person name="Steindorff A."/>
            <person name="Ohm R.A."/>
            <person name="Martin F."/>
            <person name="Silar P."/>
            <person name="Natvig D.O."/>
            <person name="Lalanne C."/>
            <person name="Gautier V."/>
            <person name="Ament-Velasquez S.L."/>
            <person name="Kruys A."/>
            <person name="Hutchinson M.I."/>
            <person name="Powell A.J."/>
            <person name="Barry K."/>
            <person name="Miller A.N."/>
            <person name="Grigoriev I.V."/>
            <person name="Debuchy R."/>
            <person name="Gladieux P."/>
            <person name="Hiltunen Thoren M."/>
            <person name="Johannesson H."/>
        </authorList>
    </citation>
    <scope>NUCLEOTIDE SEQUENCE</scope>
    <source>
        <strain evidence="2">CBS 757.83</strain>
    </source>
</reference>
<feature type="region of interest" description="Disordered" evidence="1">
    <location>
        <begin position="183"/>
        <end position="224"/>
    </location>
</feature>
<feature type="compositionally biased region" description="Polar residues" evidence="1">
    <location>
        <begin position="118"/>
        <end position="127"/>
    </location>
</feature>
<dbReference type="EMBL" id="MU863629">
    <property type="protein sequence ID" value="KAK4103375.1"/>
    <property type="molecule type" value="Genomic_DNA"/>
</dbReference>
<proteinExistence type="predicted"/>